<name>A0ABR4Z3F6_9NOCA</name>
<dbReference type="EMBL" id="JNFP01000089">
    <property type="protein sequence ID" value="KIA59844.1"/>
    <property type="molecule type" value="Genomic_DNA"/>
</dbReference>
<reference evidence="2 3" key="1">
    <citation type="journal article" date="2014" name="Int. J. Syst. Evol. Microbiol.">
        <title>Nocardia vulneris sp. nov., isolated from wounds of human patients in North America.</title>
        <authorList>
            <person name="Lasker B.A."/>
            <person name="Bell M."/>
            <person name="Klenk H.P."/>
            <person name="Sproer C."/>
            <person name="Schumann C."/>
            <person name="Schumann P."/>
            <person name="Brown J.M."/>
        </authorList>
    </citation>
    <scope>NUCLEOTIDE SEQUENCE [LARGE SCALE GENOMIC DNA]</scope>
    <source>
        <strain evidence="2 3">W9851</strain>
    </source>
</reference>
<organism evidence="2 3">
    <name type="scientific">Nocardia vulneris</name>
    <dbReference type="NCBI Taxonomy" id="1141657"/>
    <lineage>
        <taxon>Bacteria</taxon>
        <taxon>Bacillati</taxon>
        <taxon>Actinomycetota</taxon>
        <taxon>Actinomycetes</taxon>
        <taxon>Mycobacteriales</taxon>
        <taxon>Nocardiaceae</taxon>
        <taxon>Nocardia</taxon>
    </lineage>
</organism>
<evidence type="ECO:0000313" key="3">
    <source>
        <dbReference type="Proteomes" id="UP000031364"/>
    </source>
</evidence>
<keyword evidence="1" id="KW-0472">Membrane</keyword>
<keyword evidence="3" id="KW-1185">Reference proteome</keyword>
<keyword evidence="1" id="KW-1133">Transmembrane helix</keyword>
<dbReference type="Proteomes" id="UP000031364">
    <property type="component" value="Unassembled WGS sequence"/>
</dbReference>
<feature type="transmembrane region" description="Helical" evidence="1">
    <location>
        <begin position="57"/>
        <end position="77"/>
    </location>
</feature>
<keyword evidence="1" id="KW-0812">Transmembrane</keyword>
<dbReference type="Pfam" id="PF20345">
    <property type="entry name" value="DUF6640"/>
    <property type="match status" value="1"/>
</dbReference>
<sequence>MQWIDDYNSTHIFNPDFTAHAKFHDGITITLATALGVLALIYLWWPGYNRERLLAGALFAGVWWVGAGVAFLFPGASHRDAQFADDVPHLYGVPVDLRVLVPLALVLVAAGYWLERRRSSVRPREV</sequence>
<evidence type="ECO:0000313" key="2">
    <source>
        <dbReference type="EMBL" id="KIA59844.1"/>
    </source>
</evidence>
<comment type="caution">
    <text evidence="2">The sequence shown here is derived from an EMBL/GenBank/DDBJ whole genome shotgun (WGS) entry which is preliminary data.</text>
</comment>
<proteinExistence type="predicted"/>
<feature type="transmembrane region" description="Helical" evidence="1">
    <location>
        <begin position="97"/>
        <end position="114"/>
    </location>
</feature>
<feature type="transmembrane region" description="Helical" evidence="1">
    <location>
        <begin position="26"/>
        <end position="45"/>
    </location>
</feature>
<dbReference type="InterPro" id="IPR046580">
    <property type="entry name" value="DUF6640"/>
</dbReference>
<protein>
    <recommendedName>
        <fullName evidence="4">Integral membrane protein</fullName>
    </recommendedName>
</protein>
<evidence type="ECO:0008006" key="4">
    <source>
        <dbReference type="Google" id="ProtNLM"/>
    </source>
</evidence>
<accession>A0ABR4Z3F6</accession>
<gene>
    <name evidence="2" type="ORF">FG87_40455</name>
</gene>
<evidence type="ECO:0000256" key="1">
    <source>
        <dbReference type="SAM" id="Phobius"/>
    </source>
</evidence>